<evidence type="ECO:0000256" key="1">
    <source>
        <dbReference type="SAM" id="MobiDB-lite"/>
    </source>
</evidence>
<evidence type="ECO:0008006" key="4">
    <source>
        <dbReference type="Google" id="ProtNLM"/>
    </source>
</evidence>
<proteinExistence type="predicted"/>
<protein>
    <recommendedName>
        <fullName evidence="4">SAP domain-containing protein</fullName>
    </recommendedName>
</protein>
<sequence length="344" mass="37584">MASTRNPSSQATETRNQQATLVEGESSALVVAGNVERGSDARSLSSGEQEQCGLSYQRPSAEGQQDYHDMDKKTTADDNELSVLDLLRAIGLVDARPSRPATSPTFSAGTGSEGSPSMGRLVYVFRCICEWATSYFSSIWKLWCGFHSICGDAPEIENRSSSRDITEGVKLDQDYAMAMGKGAAMKELSNLPLSDLERHCRHNGLSLGGGREMMVARLLCLEENETEKSYEPDNEMRYGQLHSRSASHLKDASGRNISDIGDRDANHGIEPLMSSNGNVMGVDAKGLQGKSSRFLGPNVAYSTAEPKSLYIEKGKSDPVLPVSKWAREDDVVMKKIRGVPRVWH</sequence>
<reference evidence="2 3" key="1">
    <citation type="submission" date="2020-10" db="EMBL/GenBank/DDBJ databases">
        <title>The Coptis chinensis genome and diversification of protoberbering-type alkaloids.</title>
        <authorList>
            <person name="Wang B."/>
            <person name="Shu S."/>
            <person name="Song C."/>
            <person name="Liu Y."/>
        </authorList>
    </citation>
    <scope>NUCLEOTIDE SEQUENCE [LARGE SCALE GENOMIC DNA]</scope>
    <source>
        <strain evidence="2">HL-2020</strain>
        <tissue evidence="2">Leaf</tissue>
    </source>
</reference>
<dbReference type="EMBL" id="JADFTS010000002">
    <property type="protein sequence ID" value="KAF9619871.1"/>
    <property type="molecule type" value="Genomic_DNA"/>
</dbReference>
<feature type="compositionally biased region" description="Polar residues" evidence="1">
    <location>
        <begin position="1"/>
        <end position="20"/>
    </location>
</feature>
<accession>A0A835MDL5</accession>
<name>A0A835MDL5_9MAGN</name>
<dbReference type="AlphaFoldDB" id="A0A835MDL5"/>
<feature type="compositionally biased region" description="Polar residues" evidence="1">
    <location>
        <begin position="42"/>
        <end position="58"/>
    </location>
</feature>
<evidence type="ECO:0000313" key="3">
    <source>
        <dbReference type="Proteomes" id="UP000631114"/>
    </source>
</evidence>
<keyword evidence="3" id="KW-1185">Reference proteome</keyword>
<organism evidence="2 3">
    <name type="scientific">Coptis chinensis</name>
    <dbReference type="NCBI Taxonomy" id="261450"/>
    <lineage>
        <taxon>Eukaryota</taxon>
        <taxon>Viridiplantae</taxon>
        <taxon>Streptophyta</taxon>
        <taxon>Embryophyta</taxon>
        <taxon>Tracheophyta</taxon>
        <taxon>Spermatophyta</taxon>
        <taxon>Magnoliopsida</taxon>
        <taxon>Ranunculales</taxon>
        <taxon>Ranunculaceae</taxon>
        <taxon>Coptidoideae</taxon>
        <taxon>Coptis</taxon>
    </lineage>
</organism>
<dbReference type="OrthoDB" id="1931779at2759"/>
<comment type="caution">
    <text evidence="2">The sequence shown here is derived from an EMBL/GenBank/DDBJ whole genome shotgun (WGS) entry which is preliminary data.</text>
</comment>
<feature type="region of interest" description="Disordered" evidence="1">
    <location>
        <begin position="245"/>
        <end position="276"/>
    </location>
</feature>
<gene>
    <name evidence="2" type="ORF">IFM89_009653</name>
</gene>
<feature type="region of interest" description="Disordered" evidence="1">
    <location>
        <begin position="1"/>
        <end position="67"/>
    </location>
</feature>
<evidence type="ECO:0000313" key="2">
    <source>
        <dbReference type="EMBL" id="KAF9619871.1"/>
    </source>
</evidence>
<dbReference type="Proteomes" id="UP000631114">
    <property type="component" value="Unassembled WGS sequence"/>
</dbReference>